<dbReference type="InterPro" id="IPR020843">
    <property type="entry name" value="ER"/>
</dbReference>
<dbReference type="InterPro" id="IPR011032">
    <property type="entry name" value="GroES-like_sf"/>
</dbReference>
<reference evidence="3 4" key="1">
    <citation type="submission" date="2021-03" db="EMBL/GenBank/DDBJ databases">
        <title>Whole genome shotgun sequence of Actinoplanes toevensis NBRC 105298.</title>
        <authorList>
            <person name="Komaki H."/>
            <person name="Tamura T."/>
        </authorList>
    </citation>
    <scope>NUCLEOTIDE SEQUENCE [LARGE SCALE GENOMIC DNA]</scope>
    <source>
        <strain evidence="3 4">NBRC 105298</strain>
    </source>
</reference>
<dbReference type="Proteomes" id="UP000677082">
    <property type="component" value="Unassembled WGS sequence"/>
</dbReference>
<dbReference type="PANTHER" id="PTHR44154">
    <property type="entry name" value="QUINONE OXIDOREDUCTASE"/>
    <property type="match status" value="1"/>
</dbReference>
<comment type="caution">
    <text evidence="3">The sequence shown here is derived from an EMBL/GenBank/DDBJ whole genome shotgun (WGS) entry which is preliminary data.</text>
</comment>
<dbReference type="Gene3D" id="3.90.180.10">
    <property type="entry name" value="Medium-chain alcohol dehydrogenases, catalytic domain"/>
    <property type="match status" value="1"/>
</dbReference>
<dbReference type="PANTHER" id="PTHR44154:SF1">
    <property type="entry name" value="QUINONE OXIDOREDUCTASE"/>
    <property type="match status" value="1"/>
</dbReference>
<dbReference type="CDD" id="cd05289">
    <property type="entry name" value="MDR_like_2"/>
    <property type="match status" value="1"/>
</dbReference>
<feature type="domain" description="Enoyl reductase (ER)" evidence="2">
    <location>
        <begin position="10"/>
        <end position="310"/>
    </location>
</feature>
<evidence type="ECO:0000313" key="3">
    <source>
        <dbReference type="EMBL" id="GIM93051.1"/>
    </source>
</evidence>
<proteinExistence type="predicted"/>
<keyword evidence="1" id="KW-0521">NADP</keyword>
<dbReference type="EMBL" id="BOQN01000062">
    <property type="protein sequence ID" value="GIM93051.1"/>
    <property type="molecule type" value="Genomic_DNA"/>
</dbReference>
<gene>
    <name evidence="3" type="ORF">Ato02nite_048440</name>
</gene>
<dbReference type="SUPFAM" id="SSF50129">
    <property type="entry name" value="GroES-like"/>
    <property type="match status" value="1"/>
</dbReference>
<dbReference type="InterPro" id="IPR013154">
    <property type="entry name" value="ADH-like_N"/>
</dbReference>
<dbReference type="GO" id="GO:0016491">
    <property type="term" value="F:oxidoreductase activity"/>
    <property type="evidence" value="ECO:0007669"/>
    <property type="project" value="InterPro"/>
</dbReference>
<evidence type="ECO:0000259" key="2">
    <source>
        <dbReference type="SMART" id="SM00829"/>
    </source>
</evidence>
<dbReference type="InterPro" id="IPR051603">
    <property type="entry name" value="Zinc-ADH_QOR/CCCR"/>
</dbReference>
<dbReference type="Pfam" id="PF13602">
    <property type="entry name" value="ADH_zinc_N_2"/>
    <property type="match status" value="1"/>
</dbReference>
<sequence length="316" mass="33186">MKALTAHRYGPPEQLVLDDLPVPHAGPGQIQVRIAAASINPLDLRLPRGDFAQLPVTFPHVPGNDFAGTVTEVGAGVTGYHRGDEVFGHAVPHALRAMAGAKKPSLTTGTLAEYAVFEADTPFIAHRPETLDVAQAAALPTVGITALALLKTARITEGETVLVVGATGGVGTTVLPRITGKVIATGKPGDADLLRERGAAEVIDYGDYPKDVDVALNLVLPSDELNDVANALKPGGRLYTITFPMPRPGFIDRDDVLFELVLDVAGDLAGMREVAETGLTATIGRRYPFEQAGQAITDFANRHTTGKLVVLVGGLD</sequence>
<dbReference type="SMART" id="SM00829">
    <property type="entry name" value="PKS_ER"/>
    <property type="match status" value="1"/>
</dbReference>
<organism evidence="3 4">
    <name type="scientific">Paractinoplanes toevensis</name>
    <dbReference type="NCBI Taxonomy" id="571911"/>
    <lineage>
        <taxon>Bacteria</taxon>
        <taxon>Bacillati</taxon>
        <taxon>Actinomycetota</taxon>
        <taxon>Actinomycetes</taxon>
        <taxon>Micromonosporales</taxon>
        <taxon>Micromonosporaceae</taxon>
        <taxon>Paractinoplanes</taxon>
    </lineage>
</organism>
<keyword evidence="4" id="KW-1185">Reference proteome</keyword>
<accession>A0A919W8B9</accession>
<dbReference type="SUPFAM" id="SSF51735">
    <property type="entry name" value="NAD(P)-binding Rossmann-fold domains"/>
    <property type="match status" value="1"/>
</dbReference>
<dbReference type="Gene3D" id="3.40.50.720">
    <property type="entry name" value="NAD(P)-binding Rossmann-like Domain"/>
    <property type="match status" value="1"/>
</dbReference>
<protein>
    <submittedName>
        <fullName evidence="3">NADPH:quinone reductase</fullName>
    </submittedName>
</protein>
<dbReference type="AlphaFoldDB" id="A0A919W8B9"/>
<dbReference type="Pfam" id="PF08240">
    <property type="entry name" value="ADH_N"/>
    <property type="match status" value="1"/>
</dbReference>
<dbReference type="InterPro" id="IPR036291">
    <property type="entry name" value="NAD(P)-bd_dom_sf"/>
</dbReference>
<name>A0A919W8B9_9ACTN</name>
<dbReference type="RefSeq" id="WP_213008880.1">
    <property type="nucleotide sequence ID" value="NZ_BOQN01000062.1"/>
</dbReference>
<evidence type="ECO:0000313" key="4">
    <source>
        <dbReference type="Proteomes" id="UP000677082"/>
    </source>
</evidence>
<evidence type="ECO:0000256" key="1">
    <source>
        <dbReference type="ARBA" id="ARBA00022857"/>
    </source>
</evidence>